<keyword evidence="5 12" id="KW-0808">Transferase</keyword>
<dbReference type="PROSITE" id="PS00107">
    <property type="entry name" value="PROTEIN_KINASE_ATP"/>
    <property type="match status" value="1"/>
</dbReference>
<feature type="domain" description="Protein kinase" evidence="15">
    <location>
        <begin position="367"/>
        <end position="628"/>
    </location>
</feature>
<keyword evidence="18" id="KW-1185">Reference proteome</keyword>
<dbReference type="Proteomes" id="UP001235939">
    <property type="component" value="Chromosome 02"/>
</dbReference>
<dbReference type="EC" id="2.7.11.1" evidence="12"/>
<evidence type="ECO:0000256" key="3">
    <source>
        <dbReference type="ARBA" id="ARBA00022527"/>
    </source>
</evidence>
<feature type="binding site" evidence="13">
    <location>
        <position position="36"/>
    </location>
    <ligand>
        <name>ATP</name>
        <dbReference type="ChEBI" id="CHEBI:30616"/>
    </ligand>
</feature>
<comment type="similarity">
    <text evidence="2 12">Belongs to the protein kinase superfamily. AGC Ser/Thr protein kinase family. S6 kinase subfamily.</text>
</comment>
<evidence type="ECO:0000256" key="7">
    <source>
        <dbReference type="ARBA" id="ARBA00022741"/>
    </source>
</evidence>
<evidence type="ECO:0000256" key="2">
    <source>
        <dbReference type="ARBA" id="ARBA00009804"/>
    </source>
</evidence>
<dbReference type="InterPro" id="IPR000719">
    <property type="entry name" value="Prot_kinase_dom"/>
</dbReference>
<dbReference type="Gene3D" id="3.30.200.20">
    <property type="entry name" value="Phosphorylase Kinase, domain 1"/>
    <property type="match status" value="2"/>
</dbReference>
<keyword evidence="9 12" id="KW-0067">ATP-binding</keyword>
<accession>A0ABY6K9A8</accession>
<dbReference type="InterPro" id="IPR000961">
    <property type="entry name" value="AGC-kinase_C"/>
</dbReference>
<dbReference type="SUPFAM" id="SSF56112">
    <property type="entry name" value="Protein kinase-like (PK-like)"/>
    <property type="match status" value="2"/>
</dbReference>
<dbReference type="PROSITE" id="PS00108">
    <property type="entry name" value="PROTEIN_KINASE_ST"/>
    <property type="match status" value="2"/>
</dbReference>
<evidence type="ECO:0000313" key="18">
    <source>
        <dbReference type="Proteomes" id="UP001235939"/>
    </source>
</evidence>
<dbReference type="Gene3D" id="1.10.510.10">
    <property type="entry name" value="Transferase(Phosphotransferase) domain 1"/>
    <property type="match status" value="2"/>
</dbReference>
<reference evidence="17 18" key="1">
    <citation type="submission" date="2022-01" db="EMBL/GenBank/DDBJ databases">
        <title>A chromosomal length assembly of Cordylochernes scorpioides.</title>
        <authorList>
            <person name="Zeh D."/>
            <person name="Zeh J."/>
        </authorList>
    </citation>
    <scope>NUCLEOTIDE SEQUENCE [LARGE SCALE GENOMIC DNA]</scope>
    <source>
        <strain evidence="17">IN4F17</strain>
        <tissue evidence="17">Whole Body</tissue>
    </source>
</reference>
<evidence type="ECO:0000256" key="6">
    <source>
        <dbReference type="ARBA" id="ARBA00022737"/>
    </source>
</evidence>
<feature type="domain" description="AGC-kinase C-terminal" evidence="16">
    <location>
        <begin position="274"/>
        <end position="342"/>
    </location>
</feature>
<protein>
    <recommendedName>
        <fullName evidence="12">Ribosomal protein S6 kinase</fullName>
        <ecNumber evidence="12">2.7.11.1</ecNumber>
    </recommendedName>
</protein>
<evidence type="ECO:0000256" key="5">
    <source>
        <dbReference type="ARBA" id="ARBA00022679"/>
    </source>
</evidence>
<gene>
    <name evidence="17" type="ORF">LAZ67_2005791</name>
</gene>
<dbReference type="InterPro" id="IPR017441">
    <property type="entry name" value="Protein_kinase_ATP_BS"/>
</dbReference>
<feature type="region of interest" description="Disordered" evidence="14">
    <location>
        <begin position="690"/>
        <end position="728"/>
    </location>
</feature>
<dbReference type="InterPro" id="IPR008271">
    <property type="entry name" value="Ser/Thr_kinase_AS"/>
</dbReference>
<dbReference type="PANTHER" id="PTHR24351">
    <property type="entry name" value="RIBOSOMAL PROTEIN S6 KINASE"/>
    <property type="match status" value="1"/>
</dbReference>
<organism evidence="17 18">
    <name type="scientific">Cordylochernes scorpioides</name>
    <dbReference type="NCBI Taxonomy" id="51811"/>
    <lineage>
        <taxon>Eukaryota</taxon>
        <taxon>Metazoa</taxon>
        <taxon>Ecdysozoa</taxon>
        <taxon>Arthropoda</taxon>
        <taxon>Chelicerata</taxon>
        <taxon>Arachnida</taxon>
        <taxon>Pseudoscorpiones</taxon>
        <taxon>Cheliferoidea</taxon>
        <taxon>Chernetidae</taxon>
        <taxon>Cordylochernes</taxon>
    </lineage>
</organism>
<dbReference type="InterPro" id="IPR016239">
    <property type="entry name" value="Ribosomal_S6_kinase_II"/>
</dbReference>
<evidence type="ECO:0000256" key="8">
    <source>
        <dbReference type="ARBA" id="ARBA00022777"/>
    </source>
</evidence>
<dbReference type="SMART" id="SM00133">
    <property type="entry name" value="S_TK_X"/>
    <property type="match status" value="1"/>
</dbReference>
<evidence type="ECO:0000256" key="11">
    <source>
        <dbReference type="ARBA" id="ARBA00048679"/>
    </source>
</evidence>
<dbReference type="InterPro" id="IPR017892">
    <property type="entry name" value="Pkinase_C"/>
</dbReference>
<evidence type="ECO:0000256" key="4">
    <source>
        <dbReference type="ARBA" id="ARBA00022553"/>
    </source>
</evidence>
<evidence type="ECO:0000313" key="17">
    <source>
        <dbReference type="EMBL" id="UYV63840.1"/>
    </source>
</evidence>
<keyword evidence="3 12" id="KW-0723">Serine/threonine-protein kinase</keyword>
<dbReference type="PIRSF" id="PIRSF000606">
    <property type="entry name" value="Ribsml_S6_kin_2"/>
    <property type="match status" value="1"/>
</dbReference>
<evidence type="ECO:0000259" key="15">
    <source>
        <dbReference type="PROSITE" id="PS50011"/>
    </source>
</evidence>
<evidence type="ECO:0000256" key="1">
    <source>
        <dbReference type="ARBA" id="ARBA00001946"/>
    </source>
</evidence>
<dbReference type="InterPro" id="IPR011009">
    <property type="entry name" value="Kinase-like_dom_sf"/>
</dbReference>
<feature type="domain" description="Protein kinase" evidence="15">
    <location>
        <begin position="4"/>
        <end position="273"/>
    </location>
</feature>
<keyword evidence="4" id="KW-0597">Phosphoprotein</keyword>
<evidence type="ECO:0000256" key="10">
    <source>
        <dbReference type="ARBA" id="ARBA00047899"/>
    </source>
</evidence>
<keyword evidence="6" id="KW-0677">Repeat</keyword>
<comment type="cofactor">
    <cofactor evidence="1 12">
        <name>Mg(2+)</name>
        <dbReference type="ChEBI" id="CHEBI:18420"/>
    </cofactor>
</comment>
<evidence type="ECO:0000256" key="9">
    <source>
        <dbReference type="ARBA" id="ARBA00022840"/>
    </source>
</evidence>
<proteinExistence type="inferred from homology"/>
<name>A0ABY6K9A8_9ARAC</name>
<dbReference type="EMBL" id="CP092864">
    <property type="protein sequence ID" value="UYV63840.1"/>
    <property type="molecule type" value="Genomic_DNA"/>
</dbReference>
<keyword evidence="7 12" id="KW-0547">Nucleotide-binding</keyword>
<evidence type="ECO:0000256" key="12">
    <source>
        <dbReference type="PIRNR" id="PIRNR000606"/>
    </source>
</evidence>
<sequence>MSDFQLLKVLGTGAYGKVFLVRKITGRDRGKLYAMKVLKKATLVQKQKTLEHALTERQVLESIRQNPFLVTLHYAFQTDAKLHLILDYVSGGELFTHLFNQDHFSEPQVQIYMAEIILALEKLHSLGIIYRDLKLENVLIDADGHIVLTDFGLCKEFLPHDQVHRAYSFCGTIEYMAPEVMKGGNAGHDYCADWWSVGVLTHELLTGASPFAVSGKLSQQDVQRSILKDSPSIAPWLSTPSQDFIRRLLVKDPKLRLGAGADGAQQLKSHPFFQHLCWQAVAAKQVPAPIVPKISGELDVSNFAQEFTSMAPEDSPAVAPPASLALFQGYSFVAPSILFGNNAIMGGSGGPALADIMAAKFKKYSLVMKDGLLGDGSFSVCRRCVHKASGKEFTVKIVSRKQDCSREVAMLKRCQGHPNIVNFHRVYQDEAHTYIVMELLRGGELFERIRQKKRFTECEAVHIFRQLVSAVHHIHSRGVIHRDLKPENLVFVNGDEPGVVKVVDFGFARPRDTQPVRTPCFTLQYAAPEVLTHALEGASDDGYSDACDLWSLGVILYAMLSGKTPFQLHSRDVNAATIMQRIREGRFNFTGPQWSSVSTQAQDVILGLLTVEPHRRLGLSQLWSHSWLRGRRHPRTPLMSPTVMLGTRPRATEQAIRTAMDAFHRATLQGFRLLDVDSAPLARRRRRQLCSQGEGTYCSSSSSISPPPSPAVLVEPAFPPAKRPRTHT</sequence>
<dbReference type="Pfam" id="PF00433">
    <property type="entry name" value="Pkinase_C"/>
    <property type="match status" value="1"/>
</dbReference>
<dbReference type="PROSITE" id="PS51285">
    <property type="entry name" value="AGC_KINASE_CTER"/>
    <property type="match status" value="1"/>
</dbReference>
<dbReference type="Pfam" id="PF00069">
    <property type="entry name" value="Pkinase"/>
    <property type="match status" value="2"/>
</dbReference>
<comment type="catalytic activity">
    <reaction evidence="10 12">
        <text>L-threonyl-[protein] + ATP = O-phospho-L-threonyl-[protein] + ADP + H(+)</text>
        <dbReference type="Rhea" id="RHEA:46608"/>
        <dbReference type="Rhea" id="RHEA-COMP:11060"/>
        <dbReference type="Rhea" id="RHEA-COMP:11605"/>
        <dbReference type="ChEBI" id="CHEBI:15378"/>
        <dbReference type="ChEBI" id="CHEBI:30013"/>
        <dbReference type="ChEBI" id="CHEBI:30616"/>
        <dbReference type="ChEBI" id="CHEBI:61977"/>
        <dbReference type="ChEBI" id="CHEBI:456216"/>
        <dbReference type="EC" id="2.7.11.1"/>
    </reaction>
</comment>
<evidence type="ECO:0000256" key="13">
    <source>
        <dbReference type="PROSITE-ProRule" id="PRU10141"/>
    </source>
</evidence>
<evidence type="ECO:0000259" key="16">
    <source>
        <dbReference type="PROSITE" id="PS51285"/>
    </source>
</evidence>
<dbReference type="PROSITE" id="PS50011">
    <property type="entry name" value="PROTEIN_KINASE_DOM"/>
    <property type="match status" value="2"/>
</dbReference>
<comment type="catalytic activity">
    <reaction evidence="11 12">
        <text>L-seryl-[protein] + ATP = O-phospho-L-seryl-[protein] + ADP + H(+)</text>
        <dbReference type="Rhea" id="RHEA:17989"/>
        <dbReference type="Rhea" id="RHEA-COMP:9863"/>
        <dbReference type="Rhea" id="RHEA-COMP:11604"/>
        <dbReference type="ChEBI" id="CHEBI:15378"/>
        <dbReference type="ChEBI" id="CHEBI:29999"/>
        <dbReference type="ChEBI" id="CHEBI:30616"/>
        <dbReference type="ChEBI" id="CHEBI:83421"/>
        <dbReference type="ChEBI" id="CHEBI:456216"/>
        <dbReference type="EC" id="2.7.11.1"/>
    </reaction>
</comment>
<dbReference type="SMART" id="SM00220">
    <property type="entry name" value="S_TKc"/>
    <property type="match status" value="2"/>
</dbReference>
<evidence type="ECO:0000256" key="14">
    <source>
        <dbReference type="SAM" id="MobiDB-lite"/>
    </source>
</evidence>
<keyword evidence="8 12" id="KW-0418">Kinase</keyword>